<dbReference type="PROSITE" id="PS50075">
    <property type="entry name" value="CARRIER"/>
    <property type="match status" value="1"/>
</dbReference>
<feature type="region of interest" description="C-terminal hotdog fold" evidence="9">
    <location>
        <begin position="1078"/>
        <end position="1224"/>
    </location>
</feature>
<protein>
    <submittedName>
        <fullName evidence="13">Type I polyketide synthase</fullName>
    </submittedName>
</protein>
<dbReference type="SUPFAM" id="SSF53901">
    <property type="entry name" value="Thiolase-like"/>
    <property type="match status" value="1"/>
</dbReference>
<dbReference type="SUPFAM" id="SSF52151">
    <property type="entry name" value="FabD/lysophospholipase-like"/>
    <property type="match status" value="1"/>
</dbReference>
<dbReference type="SUPFAM" id="SSF53474">
    <property type="entry name" value="alpha/beta-Hydrolases"/>
    <property type="match status" value="1"/>
</dbReference>
<dbReference type="Proteomes" id="UP001611075">
    <property type="component" value="Unassembled WGS sequence"/>
</dbReference>
<dbReference type="PROSITE" id="PS52004">
    <property type="entry name" value="KS3_2"/>
    <property type="match status" value="1"/>
</dbReference>
<dbReference type="Pfam" id="PF00975">
    <property type="entry name" value="Thioesterase"/>
    <property type="match status" value="1"/>
</dbReference>
<dbReference type="InterPro" id="IPR020806">
    <property type="entry name" value="PKS_PP-bd"/>
</dbReference>
<dbReference type="Pfam" id="PF16197">
    <property type="entry name" value="KAsynt_C_assoc"/>
    <property type="match status" value="1"/>
</dbReference>
<feature type="domain" description="Carrier" evidence="10">
    <location>
        <begin position="1684"/>
        <end position="1759"/>
    </location>
</feature>
<dbReference type="PROSITE" id="PS52019">
    <property type="entry name" value="PKS_MFAS_DH"/>
    <property type="match status" value="1"/>
</dbReference>
<dbReference type="InterPro" id="IPR006162">
    <property type="entry name" value="Ppantetheine_attach_site"/>
</dbReference>
<keyword evidence="4" id="KW-0597">Phosphoprotein</keyword>
<dbReference type="InterPro" id="IPR018201">
    <property type="entry name" value="Ketoacyl_synth_AS"/>
</dbReference>
<dbReference type="InterPro" id="IPR020841">
    <property type="entry name" value="PKS_Beta-ketoAc_synthase_dom"/>
</dbReference>
<dbReference type="Gene3D" id="3.40.50.720">
    <property type="entry name" value="NAD(P)-binding Rossmann-like Domain"/>
    <property type="match status" value="1"/>
</dbReference>
<evidence type="ECO:0000259" key="11">
    <source>
        <dbReference type="PROSITE" id="PS52004"/>
    </source>
</evidence>
<dbReference type="EMBL" id="JBIRPU010000032">
    <property type="protein sequence ID" value="MFI0796701.1"/>
    <property type="molecule type" value="Genomic_DNA"/>
</dbReference>
<evidence type="ECO:0000256" key="7">
    <source>
        <dbReference type="ARBA" id="ARBA00023268"/>
    </source>
</evidence>
<feature type="domain" description="PKS/mFAS DH" evidence="12">
    <location>
        <begin position="936"/>
        <end position="1224"/>
    </location>
</feature>
<comment type="caution">
    <text evidence="13">The sequence shown here is derived from an EMBL/GenBank/DDBJ whole genome shotgun (WGS) entry which is preliminary data.</text>
</comment>
<dbReference type="InterPro" id="IPR014031">
    <property type="entry name" value="Ketoacyl_synth_C"/>
</dbReference>
<dbReference type="CDD" id="cd08956">
    <property type="entry name" value="KR_3_FAS_SDR_x"/>
    <property type="match status" value="1"/>
</dbReference>
<dbReference type="PANTHER" id="PTHR43775:SF51">
    <property type="entry name" value="INACTIVE PHENOLPHTHIOCEROL SYNTHESIS POLYKETIDE SYNTHASE TYPE I PKS1-RELATED"/>
    <property type="match status" value="1"/>
</dbReference>
<dbReference type="Gene3D" id="3.40.50.1820">
    <property type="entry name" value="alpha/beta hydrolase"/>
    <property type="match status" value="1"/>
</dbReference>
<keyword evidence="7" id="KW-0511">Multifunctional enzyme</keyword>
<dbReference type="InterPro" id="IPR001227">
    <property type="entry name" value="Ac_transferase_dom_sf"/>
</dbReference>
<evidence type="ECO:0000259" key="10">
    <source>
        <dbReference type="PROSITE" id="PS50075"/>
    </source>
</evidence>
<feature type="active site" description="Proton donor; for dehydratase activity" evidence="9">
    <location>
        <position position="1136"/>
    </location>
</feature>
<dbReference type="InterPro" id="IPR020807">
    <property type="entry name" value="PKS_DH"/>
</dbReference>
<evidence type="ECO:0000256" key="2">
    <source>
        <dbReference type="ARBA" id="ARBA00004792"/>
    </source>
</evidence>
<dbReference type="InterPro" id="IPR029058">
    <property type="entry name" value="AB_hydrolase_fold"/>
</dbReference>
<dbReference type="Pfam" id="PF02801">
    <property type="entry name" value="Ketoacyl-synt_C"/>
    <property type="match status" value="1"/>
</dbReference>
<dbReference type="Pfam" id="PF22953">
    <property type="entry name" value="SpnB_Rossmann"/>
    <property type="match status" value="1"/>
</dbReference>
<dbReference type="InterPro" id="IPR049900">
    <property type="entry name" value="PKS_mFAS_DH"/>
</dbReference>
<dbReference type="InterPro" id="IPR009081">
    <property type="entry name" value="PP-bd_ACP"/>
</dbReference>
<dbReference type="InterPro" id="IPR057326">
    <property type="entry name" value="KR_dom"/>
</dbReference>
<evidence type="ECO:0000256" key="6">
    <source>
        <dbReference type="ARBA" id="ARBA00023194"/>
    </source>
</evidence>
<dbReference type="InterPro" id="IPR016036">
    <property type="entry name" value="Malonyl_transacylase_ACP-bd"/>
</dbReference>
<keyword evidence="3" id="KW-0596">Phosphopantetheine</keyword>
<proteinExistence type="predicted"/>
<evidence type="ECO:0000256" key="1">
    <source>
        <dbReference type="ARBA" id="ARBA00001957"/>
    </source>
</evidence>
<dbReference type="SMART" id="SM00823">
    <property type="entry name" value="PKS_PP"/>
    <property type="match status" value="1"/>
</dbReference>
<evidence type="ECO:0000313" key="14">
    <source>
        <dbReference type="Proteomes" id="UP001611075"/>
    </source>
</evidence>
<dbReference type="InterPro" id="IPR032821">
    <property type="entry name" value="PKS_assoc"/>
</dbReference>
<dbReference type="Pfam" id="PF14765">
    <property type="entry name" value="PS-DH"/>
    <property type="match status" value="1"/>
</dbReference>
<dbReference type="SMART" id="SM00827">
    <property type="entry name" value="PKS_AT"/>
    <property type="match status" value="1"/>
</dbReference>
<dbReference type="PROSITE" id="PS00012">
    <property type="entry name" value="PHOSPHOPANTETHEINE"/>
    <property type="match status" value="1"/>
</dbReference>
<evidence type="ECO:0000256" key="9">
    <source>
        <dbReference type="PROSITE-ProRule" id="PRU01363"/>
    </source>
</evidence>
<dbReference type="PROSITE" id="PS00606">
    <property type="entry name" value="KS3_1"/>
    <property type="match status" value="1"/>
</dbReference>
<dbReference type="SMART" id="SM00822">
    <property type="entry name" value="PKS_KR"/>
    <property type="match status" value="1"/>
</dbReference>
<dbReference type="InterPro" id="IPR020802">
    <property type="entry name" value="TesA-like"/>
</dbReference>
<keyword evidence="8" id="KW-0012">Acyltransferase</keyword>
<dbReference type="InterPro" id="IPR055123">
    <property type="entry name" value="SpnB-like_Rossmann"/>
</dbReference>
<evidence type="ECO:0000256" key="5">
    <source>
        <dbReference type="ARBA" id="ARBA00022679"/>
    </source>
</evidence>
<evidence type="ECO:0000256" key="8">
    <source>
        <dbReference type="ARBA" id="ARBA00023315"/>
    </source>
</evidence>
<name>A0ABW7SSP2_9ACTN</name>
<accession>A0ABW7SSP2</accession>
<dbReference type="InterPro" id="IPR042104">
    <property type="entry name" value="PKS_dehydratase_sf"/>
</dbReference>
<dbReference type="SMART" id="SM00825">
    <property type="entry name" value="PKS_KS"/>
    <property type="match status" value="1"/>
</dbReference>
<dbReference type="RefSeq" id="WP_396685069.1">
    <property type="nucleotide sequence ID" value="NZ_JBIRPU010000032.1"/>
</dbReference>
<dbReference type="CDD" id="cd00833">
    <property type="entry name" value="PKS"/>
    <property type="match status" value="1"/>
</dbReference>
<dbReference type="Pfam" id="PF21089">
    <property type="entry name" value="PKS_DH_N"/>
    <property type="match status" value="1"/>
</dbReference>
<dbReference type="InterPro" id="IPR036736">
    <property type="entry name" value="ACP-like_sf"/>
</dbReference>
<dbReference type="SUPFAM" id="SSF47336">
    <property type="entry name" value="ACP-like"/>
    <property type="match status" value="1"/>
</dbReference>
<dbReference type="InterPro" id="IPR050091">
    <property type="entry name" value="PKS_NRPS_Biosynth_Enz"/>
</dbReference>
<dbReference type="Gene3D" id="3.40.47.10">
    <property type="match status" value="1"/>
</dbReference>
<keyword evidence="14" id="KW-1185">Reference proteome</keyword>
<dbReference type="Gene3D" id="3.10.129.110">
    <property type="entry name" value="Polyketide synthase dehydratase"/>
    <property type="match status" value="1"/>
</dbReference>
<dbReference type="SMART" id="SM00826">
    <property type="entry name" value="PKS_DH"/>
    <property type="match status" value="1"/>
</dbReference>
<evidence type="ECO:0000256" key="3">
    <source>
        <dbReference type="ARBA" id="ARBA00022450"/>
    </source>
</evidence>
<dbReference type="InterPro" id="IPR014030">
    <property type="entry name" value="Ketoacyl_synth_N"/>
</dbReference>
<dbReference type="SMART" id="SM00824">
    <property type="entry name" value="PKS_TE"/>
    <property type="match status" value="1"/>
</dbReference>
<dbReference type="Gene3D" id="3.30.70.3290">
    <property type="match status" value="1"/>
</dbReference>
<dbReference type="InterPro" id="IPR049551">
    <property type="entry name" value="PKS_DH_C"/>
</dbReference>
<dbReference type="Pfam" id="PF00698">
    <property type="entry name" value="Acyl_transf_1"/>
    <property type="match status" value="1"/>
</dbReference>
<organism evidence="13 14">
    <name type="scientific">Micromonospora rubida</name>
    <dbReference type="NCBI Taxonomy" id="2697657"/>
    <lineage>
        <taxon>Bacteria</taxon>
        <taxon>Bacillati</taxon>
        <taxon>Actinomycetota</taxon>
        <taxon>Actinomycetes</taxon>
        <taxon>Micromonosporales</taxon>
        <taxon>Micromonosporaceae</taxon>
        <taxon>Micromonospora</taxon>
    </lineage>
</organism>
<dbReference type="Pfam" id="PF00550">
    <property type="entry name" value="PP-binding"/>
    <property type="match status" value="1"/>
</dbReference>
<feature type="active site" description="Proton acceptor; for dehydratase activity" evidence="9">
    <location>
        <position position="968"/>
    </location>
</feature>
<dbReference type="Gene3D" id="1.10.1200.10">
    <property type="entry name" value="ACP-like"/>
    <property type="match status" value="1"/>
</dbReference>
<comment type="pathway">
    <text evidence="2">Antibiotic biosynthesis.</text>
</comment>
<evidence type="ECO:0000259" key="12">
    <source>
        <dbReference type="PROSITE" id="PS52019"/>
    </source>
</evidence>
<dbReference type="InterPro" id="IPR036291">
    <property type="entry name" value="NAD(P)-bd_dom_sf"/>
</dbReference>
<dbReference type="InterPro" id="IPR016039">
    <property type="entry name" value="Thiolase-like"/>
</dbReference>
<evidence type="ECO:0000256" key="4">
    <source>
        <dbReference type="ARBA" id="ARBA00022553"/>
    </source>
</evidence>
<dbReference type="SUPFAM" id="SSF55048">
    <property type="entry name" value="Probable ACP-binding domain of malonyl-CoA ACP transacylase"/>
    <property type="match status" value="1"/>
</dbReference>
<dbReference type="InterPro" id="IPR013968">
    <property type="entry name" value="PKS_KR"/>
</dbReference>
<dbReference type="InterPro" id="IPR014043">
    <property type="entry name" value="Acyl_transferase_dom"/>
</dbReference>
<reference evidence="13 14" key="1">
    <citation type="submission" date="2024-10" db="EMBL/GenBank/DDBJ databases">
        <title>The Natural Products Discovery Center: Release of the First 8490 Sequenced Strains for Exploring Actinobacteria Biosynthetic Diversity.</title>
        <authorList>
            <person name="Kalkreuter E."/>
            <person name="Kautsar S.A."/>
            <person name="Yang D."/>
            <person name="Bader C.D."/>
            <person name="Teijaro C.N."/>
            <person name="Fluegel L."/>
            <person name="Davis C.M."/>
            <person name="Simpson J.R."/>
            <person name="Lauterbach L."/>
            <person name="Steele A.D."/>
            <person name="Gui C."/>
            <person name="Meng S."/>
            <person name="Li G."/>
            <person name="Viehrig K."/>
            <person name="Ye F."/>
            <person name="Su P."/>
            <person name="Kiefer A.F."/>
            <person name="Nichols A."/>
            <person name="Cepeda A.J."/>
            <person name="Yan W."/>
            <person name="Fan B."/>
            <person name="Jiang Y."/>
            <person name="Adhikari A."/>
            <person name="Zheng C.-J."/>
            <person name="Schuster L."/>
            <person name="Cowan T.M."/>
            <person name="Smanski M.J."/>
            <person name="Chevrette M.G."/>
            <person name="De Carvalho L.P.S."/>
            <person name="Shen B."/>
        </authorList>
    </citation>
    <scope>NUCLEOTIDE SEQUENCE [LARGE SCALE GENOMIC DNA]</scope>
    <source>
        <strain evidence="13 14">NPDC021253</strain>
    </source>
</reference>
<dbReference type="PANTHER" id="PTHR43775">
    <property type="entry name" value="FATTY ACID SYNTHASE"/>
    <property type="match status" value="1"/>
</dbReference>
<comment type="cofactor">
    <cofactor evidence="1">
        <name>pantetheine 4'-phosphate</name>
        <dbReference type="ChEBI" id="CHEBI:47942"/>
    </cofactor>
</comment>
<dbReference type="SUPFAM" id="SSF51735">
    <property type="entry name" value="NAD(P)-binding Rossmann-fold domains"/>
    <property type="match status" value="2"/>
</dbReference>
<dbReference type="InterPro" id="IPR015083">
    <property type="entry name" value="NorB/c/GfsB-D-like_docking"/>
</dbReference>
<dbReference type="Pfam" id="PF08659">
    <property type="entry name" value="KR"/>
    <property type="match status" value="1"/>
</dbReference>
<dbReference type="Gene3D" id="3.40.366.10">
    <property type="entry name" value="Malonyl-Coenzyme A Acyl Carrier Protein, domain 2"/>
    <property type="match status" value="1"/>
</dbReference>
<gene>
    <name evidence="13" type="ORF">ACH4OY_29040</name>
</gene>
<keyword evidence="6" id="KW-0045">Antibiotic biosynthesis</keyword>
<feature type="region of interest" description="N-terminal hotdog fold" evidence="9">
    <location>
        <begin position="936"/>
        <end position="1065"/>
    </location>
</feature>
<dbReference type="Pfam" id="PF08990">
    <property type="entry name" value="Docking"/>
    <property type="match status" value="1"/>
</dbReference>
<keyword evidence="5" id="KW-0808">Transferase</keyword>
<evidence type="ECO:0000313" key="13">
    <source>
        <dbReference type="EMBL" id="MFI0796701.1"/>
    </source>
</evidence>
<dbReference type="Pfam" id="PF00109">
    <property type="entry name" value="ketoacyl-synt"/>
    <property type="match status" value="1"/>
</dbReference>
<sequence>MPDQSDKERIAMPGDQVVEALRASLLDNQRLRWEIDRVREPVAIVGMACRFPGGVSTPEELWDLLIAERDGVTGVPTDRGWDLPPVDPAQPADPAGSFGLRGGFLPDALDFDAGFFGISPREALAMDPQQRLLLEACWEAIERAGIDPYGLRGGDTAVYAGVINSDYGTRLGRIPEDLAGFLGTGTIPSVVSGRVSYLLGLEGPAVSLDTACSSSLVAIHLACQALRAGDTSLALAGGVTVMNAPGVLSGAQRQGGLAPDGRCKSFSASADGAAFGEGVGVVLLERLGDARRHGHPVLAVIRGSAVNSDGASNGLTAPNGLAQRRVIRKALENAGLSPADVDALEAHGTGTVLGDPIEAQAVLDVYGRDRPAGRALLMGSLKSNLTHTQAAAGVGGVIKMVLAMRHGVLPRSLHIDEPSAQVDWSEGDVALLRSATPWPQGGTARRAAVSSFGASGTNAHLVLESAAADPVAEPVRPGGPVAWALSGRTPAALRDQAARLHSRLTAEPDLHPADVGLSLALGRSRFAERAVVVGTGRAELLDALAAVSRGQSANGAVLGTAPAKPGRAVFVFPGLGAEWPGMAHELLDSSPAFAARMADCERVFAAHLDWSPVAVVRDEPGAPPIEDVRVLQPVLFSVLVSLVAVWQAYGIEPAAVVGHSQGEVAAACVAGILSLEDAAMIVVRRSRALAAVSGGGGMATLLLTVAETEKLLARYDGRLSLAAVNGPRVVVVAGDAAALDDLLAEAGADGVLAFRTPVDYAPHSADVDPVRDSLLAGLGGLRPRRGVVPMLSTVDAGWVEPPALDAGYWFRNLRQTVRFHDAAQLLFDAGHRTFVEVSPHPTLTFNLQDAAADAGLADLVVVETLRRDDGGSTRLLTSLGQAHVAGLPVDWRPAYEGTAARRVDLPTYAFQRQRYWLDPTPAGGDPASMGQSDPGHPLLRAAVELPGTGGTVFTGRLSLADQPWLADHAVRGAVLLPGAAYVEMAAYAGGQLGCALVEELTLAAPLLLPAGDDGGPGVQLRLTAGTRDHSGRRVIKFHSRSEQSGPDAGWTSHGSGVLAPSGPLPDAVAGAAWPPTGAQQMRIGELYRFLRDRGVEYGPAFRGLRAAWSRGDEIFAEAALPEVSANGFAMHPALLDAILQTVSLRDAGVGRDAARQPEATGVPLPFAWQQVRLWAGARPGHALRVALRPAGPDAVSLQVTDEDGHAVVTVGTLTMRTASFDSLRSTTDSLYRVEWSTQDGPTGIAPAGLWARLGADDERLLPAGTPAVTGDVAGLDAVLLACPPAAGGPPASVHETTAAVLEQLNTWLRRPAVGSPPLVVLTRGATDAGDEPPDVAGAAVHGLVRSAQQEYPGRLVLVDSDDPRSTAELLPALLAGGEPEVALRAGRIRVPRLRPVRPTAARTGAFDGAGTVLLAGGGILGGILARHLVTRHGVRRLLLLSRRGTAAPGVPELIAELTAAGAQVTAERCDVTDRAALDAALAGVAAEHPVTAVVHTAAVIDDALLADVTPERLSRVLRPKVDGTWHLHEATRGLPLRAFVVYTSVAGLFGGPGQAAYGAANGATDALMAARHREGLPATSLAWGLWEQRSGLTGALSDADVSRMARSGVLGLTAEAGTALFDAALTLPDPVLAPVALDLAAFRAGPVPHLLRSLVRTSGTETTNTVDLGLRDRLAGADAGEQLTILLEAVRVHSAQVLGHADADAVGAEEAFLSVGFDSLTALELRNRLAAATGLNLLPTVVFSSGTPAKLADLVRVEWAAAGAAQRPAASELPGGQPAAPVAARSDDDAVSTLFRQLCRRGRSDEAIDLLKNASALRPEFHTAAQLRDSADPPTLLRINTHDEAPQLVCFGSVVALGGGHQYARFVNRFRGTYGSSVLSAPGFLPGQRVPSAMGPLLEYHAEEVLERLGDDRPLILLGSSSGGTVAHGVAAELEKRGVRPAAVVLLDTYLSDNRAMTQFNDVLLGGMFDREDQAVPMDGTRLTAMGKYFRILDDYHAPRVAARVLLVRASSPLGAAAPAIGDWRANWPGAHAVIDVDGDHFSMMEQHVATTATAVSDWLASILS</sequence>
<dbReference type="InterPro" id="IPR049552">
    <property type="entry name" value="PKS_DH_N"/>
</dbReference>
<feature type="domain" description="Ketosynthase family 3 (KS3)" evidence="11">
    <location>
        <begin position="39"/>
        <end position="465"/>
    </location>
</feature>
<dbReference type="InterPro" id="IPR016035">
    <property type="entry name" value="Acyl_Trfase/lysoPLipase"/>
</dbReference>
<dbReference type="InterPro" id="IPR001031">
    <property type="entry name" value="Thioesterase"/>
</dbReference>